<keyword evidence="1" id="KW-0969">Cilium</keyword>
<organism evidence="1 2">
    <name type="scientific">Ruminiclostridium cellulolyticum (strain ATCC 35319 / DSM 5812 / JCM 6584 / H10)</name>
    <name type="common">Clostridium cellulolyticum</name>
    <dbReference type="NCBI Taxonomy" id="394503"/>
    <lineage>
        <taxon>Bacteria</taxon>
        <taxon>Bacillati</taxon>
        <taxon>Bacillota</taxon>
        <taxon>Clostridia</taxon>
        <taxon>Eubacteriales</taxon>
        <taxon>Oscillospiraceae</taxon>
        <taxon>Ruminiclostridium</taxon>
    </lineage>
</organism>
<dbReference type="Proteomes" id="UP000001349">
    <property type="component" value="Chromosome"/>
</dbReference>
<accession>B8I7U1</accession>
<dbReference type="OrthoDB" id="9810419at2"/>
<dbReference type="InterPro" id="IPR006135">
    <property type="entry name" value="T3SS_substrate_exporter"/>
</dbReference>
<dbReference type="AlphaFoldDB" id="B8I7U1"/>
<gene>
    <name evidence="1" type="ordered locus">Ccel_0719</name>
</gene>
<protein>
    <submittedName>
        <fullName evidence="1">Flagellar biosynthesis protein</fullName>
    </submittedName>
</protein>
<dbReference type="RefSeq" id="WP_015924265.1">
    <property type="nucleotide sequence ID" value="NC_011898.1"/>
</dbReference>
<dbReference type="GO" id="GO:0009306">
    <property type="term" value="P:protein secretion"/>
    <property type="evidence" value="ECO:0007669"/>
    <property type="project" value="InterPro"/>
</dbReference>
<dbReference type="PANTHER" id="PTHR30531:SF12">
    <property type="entry name" value="FLAGELLAR BIOSYNTHETIC PROTEIN FLHB"/>
    <property type="match status" value="1"/>
</dbReference>
<dbReference type="InterPro" id="IPR029025">
    <property type="entry name" value="T3SS_substrate_exporter_C"/>
</dbReference>
<keyword evidence="1" id="KW-0282">Flagellum</keyword>
<keyword evidence="2" id="KW-1185">Reference proteome</keyword>
<reference evidence="1 2" key="1">
    <citation type="submission" date="2009-01" db="EMBL/GenBank/DDBJ databases">
        <title>Complete sequence of Clostridium cellulolyticum H10.</title>
        <authorList>
            <consortium name="US DOE Joint Genome Institute"/>
            <person name="Lucas S."/>
            <person name="Copeland A."/>
            <person name="Lapidus A."/>
            <person name="Glavina del Rio T."/>
            <person name="Dalin E."/>
            <person name="Tice H."/>
            <person name="Bruce D."/>
            <person name="Goodwin L."/>
            <person name="Pitluck S."/>
            <person name="Chertkov O."/>
            <person name="Saunders E."/>
            <person name="Brettin T."/>
            <person name="Detter J.C."/>
            <person name="Han C."/>
            <person name="Larimer F."/>
            <person name="Land M."/>
            <person name="Hauser L."/>
            <person name="Kyrpides N."/>
            <person name="Ivanova N."/>
            <person name="Zhou J."/>
            <person name="Richardson P."/>
        </authorList>
    </citation>
    <scope>NUCLEOTIDE SEQUENCE [LARGE SCALE GENOMIC DNA]</scope>
    <source>
        <strain evidence="2">ATCC 35319 / DSM 5812 / JCM 6584 / H10</strain>
    </source>
</reference>
<dbReference type="SUPFAM" id="SSF160544">
    <property type="entry name" value="EscU C-terminal domain-like"/>
    <property type="match status" value="1"/>
</dbReference>
<dbReference type="Gene3D" id="3.40.1690.10">
    <property type="entry name" value="secretion proteins EscU"/>
    <property type="match status" value="1"/>
</dbReference>
<name>B8I7U1_RUMCH</name>
<dbReference type="STRING" id="394503.Ccel_0719"/>
<sequence>MKENNEKKQIKHAAALQYSPDTDSAPKIVAAGKGQIAERIIQKAQETNVPLYQDSNLAQTLSSLCIGDEIPPEIYEVVAEILIFIGCVDESYGDLYDD</sequence>
<proteinExistence type="predicted"/>
<dbReference type="eggNOG" id="COG2257">
    <property type="taxonomic scope" value="Bacteria"/>
</dbReference>
<dbReference type="KEGG" id="cce:Ccel_0719"/>
<dbReference type="PANTHER" id="PTHR30531">
    <property type="entry name" value="FLAGELLAR BIOSYNTHETIC PROTEIN FLHB"/>
    <property type="match status" value="1"/>
</dbReference>
<dbReference type="EMBL" id="CP001348">
    <property type="protein sequence ID" value="ACL75098.1"/>
    <property type="molecule type" value="Genomic_DNA"/>
</dbReference>
<keyword evidence="1" id="KW-0966">Cell projection</keyword>
<evidence type="ECO:0000313" key="1">
    <source>
        <dbReference type="EMBL" id="ACL75098.1"/>
    </source>
</evidence>
<dbReference type="HOGENOM" id="CLU_041013_4_2_9"/>
<dbReference type="GO" id="GO:0005886">
    <property type="term" value="C:plasma membrane"/>
    <property type="evidence" value="ECO:0007669"/>
    <property type="project" value="TreeGrafter"/>
</dbReference>
<dbReference type="Pfam" id="PF01312">
    <property type="entry name" value="Bac_export_2"/>
    <property type="match status" value="1"/>
</dbReference>
<evidence type="ECO:0000313" key="2">
    <source>
        <dbReference type="Proteomes" id="UP000001349"/>
    </source>
</evidence>